<dbReference type="Pfam" id="PF01494">
    <property type="entry name" value="FAD_binding_3"/>
    <property type="match status" value="1"/>
</dbReference>
<dbReference type="InterPro" id="IPR050407">
    <property type="entry name" value="Geranylgeranyl_reductase"/>
</dbReference>
<evidence type="ECO:0000313" key="2">
    <source>
        <dbReference type="EMBL" id="ACZ40946.1"/>
    </source>
</evidence>
<dbReference type="InterPro" id="IPR002938">
    <property type="entry name" value="FAD-bd"/>
</dbReference>
<dbReference type="GO" id="GO:0071949">
    <property type="term" value="F:FAD binding"/>
    <property type="evidence" value="ECO:0007669"/>
    <property type="project" value="InterPro"/>
</dbReference>
<keyword evidence="3" id="KW-1185">Reference proteome</keyword>
<dbReference type="GO" id="GO:0016628">
    <property type="term" value="F:oxidoreductase activity, acting on the CH-CH group of donors, NAD or NADP as acceptor"/>
    <property type="evidence" value="ECO:0007669"/>
    <property type="project" value="InterPro"/>
</dbReference>
<dbReference type="NCBIfam" id="TIGR02032">
    <property type="entry name" value="GG-red-SF"/>
    <property type="match status" value="1"/>
</dbReference>
<dbReference type="EMBL" id="CP001825">
    <property type="protein sequence ID" value="ACZ40946.1"/>
    <property type="molecule type" value="Genomic_DNA"/>
</dbReference>
<evidence type="ECO:0000313" key="3">
    <source>
        <dbReference type="Proteomes" id="UP000000323"/>
    </source>
</evidence>
<dbReference type="Proteomes" id="UP000000323">
    <property type="component" value="Chromosome 1"/>
</dbReference>
<gene>
    <name evidence="2" type="ordered locus">Tter_0023</name>
</gene>
<dbReference type="SUPFAM" id="SSF51905">
    <property type="entry name" value="FAD/NAD(P)-binding domain"/>
    <property type="match status" value="1"/>
</dbReference>
<dbReference type="PANTHER" id="PTHR42685:SF22">
    <property type="entry name" value="CONDITIONED MEDIUM FACTOR RECEPTOR 1"/>
    <property type="match status" value="1"/>
</dbReference>
<dbReference type="STRING" id="525904.Tter_0023"/>
<dbReference type="InterPro" id="IPR011777">
    <property type="entry name" value="Geranylgeranyl_Rdtase_fam"/>
</dbReference>
<dbReference type="KEGG" id="ttr:Tter_0023"/>
<dbReference type="PRINTS" id="PR00420">
    <property type="entry name" value="RNGMNOXGNASE"/>
</dbReference>
<evidence type="ECO:0000259" key="1">
    <source>
        <dbReference type="Pfam" id="PF01494"/>
    </source>
</evidence>
<reference evidence="3" key="1">
    <citation type="journal article" date="2010" name="Stand. Genomic Sci.">
        <title>Complete genome sequence of 'Thermobaculum terrenum' type strain (YNP1).</title>
        <authorList>
            <person name="Kiss H."/>
            <person name="Cleland D."/>
            <person name="Lapidus A."/>
            <person name="Lucas S."/>
            <person name="Glavina Del Rio T."/>
            <person name="Nolan M."/>
            <person name="Tice H."/>
            <person name="Han C."/>
            <person name="Goodwin L."/>
            <person name="Pitluck S."/>
            <person name="Liolios K."/>
            <person name="Ivanova N."/>
            <person name="Mavromatis K."/>
            <person name="Ovchinnikova G."/>
            <person name="Pati A."/>
            <person name="Chen A."/>
            <person name="Palaniappan K."/>
            <person name="Land M."/>
            <person name="Hauser L."/>
            <person name="Chang Y."/>
            <person name="Jeffries C."/>
            <person name="Lu M."/>
            <person name="Brettin T."/>
            <person name="Detter J."/>
            <person name="Goker M."/>
            <person name="Tindall B."/>
            <person name="Beck B."/>
            <person name="McDermott T."/>
            <person name="Woyke T."/>
            <person name="Bristow J."/>
            <person name="Eisen J."/>
            <person name="Markowitz V."/>
            <person name="Hugenholtz P."/>
            <person name="Kyrpides N."/>
            <person name="Klenk H."/>
            <person name="Cheng J."/>
        </authorList>
    </citation>
    <scope>NUCLEOTIDE SEQUENCE [LARGE SCALE GENOMIC DNA]</scope>
    <source>
        <strain evidence="3">ATCC BAA-798 / YNP1</strain>
    </source>
</reference>
<proteinExistence type="predicted"/>
<dbReference type="AlphaFoldDB" id="D1CDE0"/>
<feature type="domain" description="FAD-binding" evidence="1">
    <location>
        <begin position="6"/>
        <end position="337"/>
    </location>
</feature>
<dbReference type="Gene3D" id="3.50.50.60">
    <property type="entry name" value="FAD/NAD(P)-binding domain"/>
    <property type="match status" value="1"/>
</dbReference>
<dbReference type="RefSeq" id="WP_012873981.1">
    <property type="nucleotide sequence ID" value="NC_013525.1"/>
</dbReference>
<protein>
    <submittedName>
        <fullName evidence="2">Geranylgeranyl reductase</fullName>
    </submittedName>
</protein>
<dbReference type="PANTHER" id="PTHR42685">
    <property type="entry name" value="GERANYLGERANYL DIPHOSPHATE REDUCTASE"/>
    <property type="match status" value="1"/>
</dbReference>
<dbReference type="eggNOG" id="COG0644">
    <property type="taxonomic scope" value="Bacteria"/>
</dbReference>
<dbReference type="HOGENOM" id="CLU_024648_5_2_0"/>
<accession>D1CDE0</accession>
<name>D1CDE0_THET1</name>
<sequence length="398" mass="44242">MIEEREVVIVGGGPAGSSVANVLASLGHDVLLLDKSRFPRPKPCSEYMSPGILPLLSNLGIDADLSGMHMLKGMRIHTPAGSQITIEYVDEHNGRYYAPTMERHVFDKMLLDHAAHKGVEVRYQAKVMSVVSQDNYSILRVQLPDRAQMDIRTKLVIGADGLRSVVARNLSRRYPLIWPKRMGLVTHINLPGIDADYGDMYVHPWGYCGVAATGKSSASVGIVLDLRRMALTRGREAIFEDSLKLFPKAHKQICGAASFDRIMGISPIGHGVKEVHGRNWALVGDAAGFFDPFTGEGIYKAVRGGILLGEVVSPYLKVGRIKEGLERYATERARVFRRKSLLVSLIQIFISYPYMLEYVANKLQDREALRLSLSRGIGDLQDPLYNLNLRFLFGLLRP</sequence>
<dbReference type="InterPro" id="IPR036188">
    <property type="entry name" value="FAD/NAD-bd_sf"/>
</dbReference>
<organism evidence="2 3">
    <name type="scientific">Thermobaculum terrenum (strain ATCC BAA-798 / CCMEE 7001 / YNP1)</name>
    <dbReference type="NCBI Taxonomy" id="525904"/>
    <lineage>
        <taxon>Bacteria</taxon>
        <taxon>Bacillati</taxon>
        <taxon>Chloroflexota</taxon>
        <taxon>Chloroflexia</taxon>
        <taxon>Candidatus Thermobaculales</taxon>
        <taxon>Candidatus Thermobaculaceae</taxon>
        <taxon>Thermobaculum</taxon>
    </lineage>
</organism>